<organism evidence="7 8">
    <name type="scientific">Cirrhinus mrigala</name>
    <name type="common">Mrigala</name>
    <dbReference type="NCBI Taxonomy" id="683832"/>
    <lineage>
        <taxon>Eukaryota</taxon>
        <taxon>Metazoa</taxon>
        <taxon>Chordata</taxon>
        <taxon>Craniata</taxon>
        <taxon>Vertebrata</taxon>
        <taxon>Euteleostomi</taxon>
        <taxon>Actinopterygii</taxon>
        <taxon>Neopterygii</taxon>
        <taxon>Teleostei</taxon>
        <taxon>Ostariophysi</taxon>
        <taxon>Cypriniformes</taxon>
        <taxon>Cyprinidae</taxon>
        <taxon>Labeoninae</taxon>
        <taxon>Labeonini</taxon>
        <taxon>Cirrhinus</taxon>
    </lineage>
</organism>
<name>A0ABD0Q684_CIRMR</name>
<dbReference type="InterPro" id="IPR000175">
    <property type="entry name" value="Na/ntran_symport"/>
</dbReference>
<keyword evidence="6" id="KW-0479">Metal-binding</keyword>
<evidence type="ECO:0000313" key="7">
    <source>
        <dbReference type="EMBL" id="KAL0181296.1"/>
    </source>
</evidence>
<evidence type="ECO:0000256" key="2">
    <source>
        <dbReference type="ARBA" id="ARBA00022448"/>
    </source>
</evidence>
<dbReference type="PROSITE" id="PS50267">
    <property type="entry name" value="NA_NEUROTRAN_SYMP_3"/>
    <property type="match status" value="1"/>
</dbReference>
<evidence type="ECO:0000256" key="1">
    <source>
        <dbReference type="ARBA" id="ARBA00004141"/>
    </source>
</evidence>
<gene>
    <name evidence="7" type="ORF">M9458_023702</name>
</gene>
<evidence type="ECO:0000256" key="3">
    <source>
        <dbReference type="ARBA" id="ARBA00022692"/>
    </source>
</evidence>
<accession>A0ABD0Q684</accession>
<dbReference type="PANTHER" id="PTHR11616:SF138">
    <property type="entry name" value="SODIUM- AND CHLORIDE-DEPENDENT GABA TRANSPORTER 1"/>
    <property type="match status" value="1"/>
</dbReference>
<protein>
    <submittedName>
        <fullName evidence="7">Uncharacterized protein</fullName>
    </submittedName>
</protein>
<comment type="subcellular location">
    <subcellularLocation>
        <location evidence="1">Membrane</location>
        <topology evidence="1">Multi-pass membrane protein</topology>
    </subcellularLocation>
</comment>
<dbReference type="GO" id="GO:0016020">
    <property type="term" value="C:membrane"/>
    <property type="evidence" value="ECO:0007669"/>
    <property type="project" value="UniProtKB-SubCell"/>
</dbReference>
<dbReference type="Pfam" id="PF00209">
    <property type="entry name" value="SNF"/>
    <property type="match status" value="1"/>
</dbReference>
<keyword evidence="4" id="KW-1133">Transmembrane helix</keyword>
<dbReference type="AlphaFoldDB" id="A0ABD0Q684"/>
<comment type="caution">
    <text evidence="7">The sequence shown here is derived from an EMBL/GenBank/DDBJ whole genome shotgun (WGS) entry which is preliminary data.</text>
</comment>
<keyword evidence="5" id="KW-0472">Membrane</keyword>
<evidence type="ECO:0000313" key="8">
    <source>
        <dbReference type="Proteomes" id="UP001529510"/>
    </source>
</evidence>
<keyword evidence="6" id="KW-0915">Sodium</keyword>
<evidence type="ECO:0000256" key="4">
    <source>
        <dbReference type="ARBA" id="ARBA00022989"/>
    </source>
</evidence>
<dbReference type="Proteomes" id="UP001529510">
    <property type="component" value="Unassembled WGS sequence"/>
</dbReference>
<feature type="binding site" evidence="6">
    <location>
        <position position="46"/>
    </location>
    <ligand>
        <name>Na(+)</name>
        <dbReference type="ChEBI" id="CHEBI:29101"/>
        <label>1</label>
    </ligand>
</feature>
<dbReference type="SUPFAM" id="SSF161070">
    <property type="entry name" value="SNF-like"/>
    <property type="match status" value="1"/>
</dbReference>
<sequence>MLFILFIRGVTLPGAKEGILFYVTPEFSKLKESEVWLDAATQIFFSYGLGLGSLIALGSYNPFNNNVY</sequence>
<feature type="non-terminal residue" evidence="7">
    <location>
        <position position="68"/>
    </location>
</feature>
<proteinExistence type="predicted"/>
<dbReference type="PANTHER" id="PTHR11616">
    <property type="entry name" value="SODIUM/CHLORIDE DEPENDENT TRANSPORTER"/>
    <property type="match status" value="1"/>
</dbReference>
<keyword evidence="8" id="KW-1185">Reference proteome</keyword>
<evidence type="ECO:0000256" key="5">
    <source>
        <dbReference type="ARBA" id="ARBA00023136"/>
    </source>
</evidence>
<keyword evidence="2" id="KW-0813">Transport</keyword>
<dbReference type="EMBL" id="JAMKFB020000011">
    <property type="protein sequence ID" value="KAL0181296.1"/>
    <property type="molecule type" value="Genomic_DNA"/>
</dbReference>
<reference evidence="7 8" key="1">
    <citation type="submission" date="2024-05" db="EMBL/GenBank/DDBJ databases">
        <title>Genome sequencing and assembly of Indian major carp, Cirrhinus mrigala (Hamilton, 1822).</title>
        <authorList>
            <person name="Mohindra V."/>
            <person name="Chowdhury L.M."/>
            <person name="Lal K."/>
            <person name="Jena J.K."/>
        </authorList>
    </citation>
    <scope>NUCLEOTIDE SEQUENCE [LARGE SCALE GENOMIC DNA]</scope>
    <source>
        <strain evidence="7">CM1030</strain>
        <tissue evidence="7">Blood</tissue>
    </source>
</reference>
<keyword evidence="3" id="KW-0812">Transmembrane</keyword>
<evidence type="ECO:0000256" key="6">
    <source>
        <dbReference type="PIRSR" id="PIRSR600175-1"/>
    </source>
</evidence>
<dbReference type="InterPro" id="IPR037272">
    <property type="entry name" value="SNS_sf"/>
</dbReference>